<gene>
    <name evidence="1" type="ORF">CHRIB12_LOCUS23271</name>
</gene>
<accession>A0A915ZYZ2</accession>
<dbReference type="EMBL" id="CAGKOT010000088">
    <property type="protein sequence ID" value="CAB5394326.1"/>
    <property type="molecule type" value="Genomic_DNA"/>
</dbReference>
<proteinExistence type="predicted"/>
<comment type="caution">
    <text evidence="1">The sequence shown here is derived from an EMBL/GenBank/DDBJ whole genome shotgun (WGS) entry which is preliminary data.</text>
</comment>
<dbReference type="VEuPathDB" id="FungiDB:RhiirFUN_017261"/>
<name>A0A915ZYZ2_9GLOM</name>
<reference evidence="1" key="1">
    <citation type="submission" date="2020-05" db="EMBL/GenBank/DDBJ databases">
        <authorList>
            <person name="Rincon C."/>
            <person name="Sanders R I."/>
            <person name="Robbins C."/>
            <person name="Chaturvedi A."/>
        </authorList>
    </citation>
    <scope>NUCLEOTIDE SEQUENCE</scope>
    <source>
        <strain evidence="1">CHB12</strain>
    </source>
</reference>
<dbReference type="Proteomes" id="UP000684084">
    <property type="component" value="Unassembled WGS sequence"/>
</dbReference>
<sequence>MDKVTKHESSRIQSHPASPLWPFRMPVIGMSGLGKTNILENFFFGTKAECIYKGKKRPKGTSYGSRYIACDDLIVCGYHPDEPKWAFVKYMYGIISKDPKAPYYENIRFNYISPENIPSVRVFSPERSTVIVFEDVCLAPEYIQNQIGQFFGNGRHQNISCVYVAQKYHKIPIFICENSSYLVLFNSGSSHEDISKIIRRYTDDVKNASMVINSYL</sequence>
<evidence type="ECO:0000313" key="2">
    <source>
        <dbReference type="Proteomes" id="UP000684084"/>
    </source>
</evidence>
<dbReference type="Pfam" id="PF04665">
    <property type="entry name" value="Pox_A32"/>
    <property type="match status" value="1"/>
</dbReference>
<dbReference type="AlphaFoldDB" id="A0A915ZYZ2"/>
<organism evidence="1 2">
    <name type="scientific">Rhizophagus irregularis</name>
    <dbReference type="NCBI Taxonomy" id="588596"/>
    <lineage>
        <taxon>Eukaryota</taxon>
        <taxon>Fungi</taxon>
        <taxon>Fungi incertae sedis</taxon>
        <taxon>Mucoromycota</taxon>
        <taxon>Glomeromycotina</taxon>
        <taxon>Glomeromycetes</taxon>
        <taxon>Glomerales</taxon>
        <taxon>Glomeraceae</taxon>
        <taxon>Rhizophagus</taxon>
    </lineage>
</organism>
<dbReference type="InterPro" id="IPR006758">
    <property type="entry name" value="A32L"/>
</dbReference>
<evidence type="ECO:0000313" key="1">
    <source>
        <dbReference type="EMBL" id="CAB5394326.1"/>
    </source>
</evidence>
<dbReference type="OrthoDB" id="2424110at2759"/>
<protein>
    <submittedName>
        <fullName evidence="1">Uncharacterized protein</fullName>
    </submittedName>
</protein>